<sequence>MGRVIGMTDHDLFGDRAEEYARTRPAYPKELFDLLARRVARRELAWDCGAGSGQTSRSLALRFAGVVATDSSLRQLSHAAIGGGVQRVVATAERAPVRDQCADLVTVSAALHWFDRPRFYAEVRRVARPGAIVAVWSYYRSEIEPAVDAIVMRLATDVLGAFWAPGFALNREAYRNLDFPFERLPWPELHAEARMRLPDLLAYMRSWSASQSWARSRGTDAVEMVRDDLTRAWGPQQKERLVRWPLHGAIGRVT</sequence>
<dbReference type="GO" id="GO:0032259">
    <property type="term" value="P:methylation"/>
    <property type="evidence" value="ECO:0007669"/>
    <property type="project" value="UniProtKB-KW"/>
</dbReference>
<reference evidence="2 3" key="1">
    <citation type="journal article" date="2019" name="Nat. Microbiol.">
        <title>Mediterranean grassland soil C-N compound turnover is dependent on rainfall and depth, and is mediated by genomically divergent microorganisms.</title>
        <authorList>
            <person name="Diamond S."/>
            <person name="Andeer P.F."/>
            <person name="Li Z."/>
            <person name="Crits-Christoph A."/>
            <person name="Burstein D."/>
            <person name="Anantharaman K."/>
            <person name="Lane K.R."/>
            <person name="Thomas B.C."/>
            <person name="Pan C."/>
            <person name="Northen T.R."/>
            <person name="Banfield J.F."/>
        </authorList>
    </citation>
    <scope>NUCLEOTIDE SEQUENCE [LARGE SCALE GENOMIC DNA]</scope>
    <source>
        <strain evidence="2">WS_2</strain>
    </source>
</reference>
<proteinExistence type="predicted"/>
<dbReference type="Pfam" id="PF08241">
    <property type="entry name" value="Methyltransf_11"/>
    <property type="match status" value="1"/>
</dbReference>
<evidence type="ECO:0000313" key="3">
    <source>
        <dbReference type="Proteomes" id="UP000317716"/>
    </source>
</evidence>
<comment type="caution">
    <text evidence="2">The sequence shown here is derived from an EMBL/GenBank/DDBJ whole genome shotgun (WGS) entry which is preliminary data.</text>
</comment>
<dbReference type="Gene3D" id="3.40.50.150">
    <property type="entry name" value="Vaccinia Virus protein VP39"/>
    <property type="match status" value="1"/>
</dbReference>
<dbReference type="GO" id="GO:0008757">
    <property type="term" value="F:S-adenosylmethionine-dependent methyltransferase activity"/>
    <property type="evidence" value="ECO:0007669"/>
    <property type="project" value="InterPro"/>
</dbReference>
<gene>
    <name evidence="2" type="ORF">E6K72_05100</name>
</gene>
<accession>A0A538SYL0</accession>
<protein>
    <submittedName>
        <fullName evidence="2">Class I SAM-dependent methyltransferase</fullName>
    </submittedName>
</protein>
<dbReference type="PANTHER" id="PTHR45180:SF1">
    <property type="entry name" value="OS01G0307686 PROTEIN"/>
    <property type="match status" value="1"/>
</dbReference>
<keyword evidence="2" id="KW-0489">Methyltransferase</keyword>
<dbReference type="Proteomes" id="UP000317716">
    <property type="component" value="Unassembled WGS sequence"/>
</dbReference>
<evidence type="ECO:0000259" key="1">
    <source>
        <dbReference type="Pfam" id="PF08241"/>
    </source>
</evidence>
<name>A0A538SYL0_UNCEI</name>
<dbReference type="CDD" id="cd02440">
    <property type="entry name" value="AdoMet_MTases"/>
    <property type="match status" value="1"/>
</dbReference>
<dbReference type="PANTHER" id="PTHR45180">
    <property type="entry name" value="OS01G0307686 PROTEIN"/>
    <property type="match status" value="1"/>
</dbReference>
<organism evidence="2 3">
    <name type="scientific">Eiseniibacteriota bacterium</name>
    <dbReference type="NCBI Taxonomy" id="2212470"/>
    <lineage>
        <taxon>Bacteria</taxon>
        <taxon>Candidatus Eiseniibacteriota</taxon>
    </lineage>
</organism>
<dbReference type="InterPro" id="IPR029063">
    <property type="entry name" value="SAM-dependent_MTases_sf"/>
</dbReference>
<dbReference type="InterPro" id="IPR013216">
    <property type="entry name" value="Methyltransf_11"/>
</dbReference>
<feature type="domain" description="Methyltransferase type 11" evidence="1">
    <location>
        <begin position="47"/>
        <end position="134"/>
    </location>
</feature>
<dbReference type="SUPFAM" id="SSF53335">
    <property type="entry name" value="S-adenosyl-L-methionine-dependent methyltransferases"/>
    <property type="match status" value="1"/>
</dbReference>
<keyword evidence="2" id="KW-0808">Transferase</keyword>
<evidence type="ECO:0000313" key="2">
    <source>
        <dbReference type="EMBL" id="TMQ56488.1"/>
    </source>
</evidence>
<dbReference type="EMBL" id="VBOS01000168">
    <property type="protein sequence ID" value="TMQ56488.1"/>
    <property type="molecule type" value="Genomic_DNA"/>
</dbReference>
<dbReference type="AlphaFoldDB" id="A0A538SYL0"/>